<organism evidence="2 3">
    <name type="scientific">Panagrolaimus davidi</name>
    <dbReference type="NCBI Taxonomy" id="227884"/>
    <lineage>
        <taxon>Eukaryota</taxon>
        <taxon>Metazoa</taxon>
        <taxon>Ecdysozoa</taxon>
        <taxon>Nematoda</taxon>
        <taxon>Chromadorea</taxon>
        <taxon>Rhabditida</taxon>
        <taxon>Tylenchina</taxon>
        <taxon>Panagrolaimomorpha</taxon>
        <taxon>Panagrolaimoidea</taxon>
        <taxon>Panagrolaimidae</taxon>
        <taxon>Panagrolaimus</taxon>
    </lineage>
</organism>
<evidence type="ECO:0000313" key="2">
    <source>
        <dbReference type="Proteomes" id="UP000887578"/>
    </source>
</evidence>
<accession>A0A914PY98</accession>
<evidence type="ECO:0000256" key="1">
    <source>
        <dbReference type="SAM" id="MobiDB-lite"/>
    </source>
</evidence>
<sequence length="69" mass="8045">MQIMVENPSETVKRRSLGSINDATKDKLEKPFTLPTISYKLRQEMIAQRNNDRKRKAYDDTNVQNGTFL</sequence>
<protein>
    <submittedName>
        <fullName evidence="3">Uncharacterized protein</fullName>
    </submittedName>
</protein>
<dbReference type="AlphaFoldDB" id="A0A914PY98"/>
<proteinExistence type="predicted"/>
<keyword evidence="2" id="KW-1185">Reference proteome</keyword>
<dbReference type="Proteomes" id="UP000887578">
    <property type="component" value="Unplaced"/>
</dbReference>
<evidence type="ECO:0000313" key="3">
    <source>
        <dbReference type="WBParaSite" id="PDA_v2.g23342.t1"/>
    </source>
</evidence>
<dbReference type="WBParaSite" id="PDA_v2.g23342.t1">
    <property type="protein sequence ID" value="PDA_v2.g23342.t1"/>
    <property type="gene ID" value="PDA_v2.g23342"/>
</dbReference>
<reference evidence="3" key="1">
    <citation type="submission" date="2022-11" db="UniProtKB">
        <authorList>
            <consortium name="WormBaseParasite"/>
        </authorList>
    </citation>
    <scope>IDENTIFICATION</scope>
</reference>
<name>A0A914PY98_9BILA</name>
<feature type="region of interest" description="Disordered" evidence="1">
    <location>
        <begin position="50"/>
        <end position="69"/>
    </location>
</feature>